<accession>J9DDX8</accession>
<dbReference type="InterPro" id="IPR058667">
    <property type="entry name" value="DUF6242_C"/>
</dbReference>
<evidence type="ECO:0000259" key="2">
    <source>
        <dbReference type="Pfam" id="PF25852"/>
    </source>
</evidence>
<dbReference type="EMBL" id="AMCI01000002">
    <property type="protein sequence ID" value="EJX11226.1"/>
    <property type="molecule type" value="Genomic_DNA"/>
</dbReference>
<dbReference type="AlphaFoldDB" id="J9DDX8"/>
<dbReference type="InterPro" id="IPR015943">
    <property type="entry name" value="WD40/YVTN_repeat-like_dom_sf"/>
</dbReference>
<dbReference type="InterPro" id="IPR046209">
    <property type="entry name" value="DUF6242_N"/>
</dbReference>
<evidence type="ECO:0008006" key="4">
    <source>
        <dbReference type="Google" id="ProtNLM"/>
    </source>
</evidence>
<dbReference type="SUPFAM" id="SSF110296">
    <property type="entry name" value="Oligoxyloglucan reducing end-specific cellobiohydrolase"/>
    <property type="match status" value="1"/>
</dbReference>
<feature type="domain" description="DUF6242" evidence="2">
    <location>
        <begin position="159"/>
        <end position="464"/>
    </location>
</feature>
<organism evidence="3">
    <name type="scientific">gut metagenome</name>
    <dbReference type="NCBI Taxonomy" id="749906"/>
    <lineage>
        <taxon>unclassified sequences</taxon>
        <taxon>metagenomes</taxon>
        <taxon>organismal metagenomes</taxon>
    </lineage>
</organism>
<dbReference type="Pfam" id="PF25852">
    <property type="entry name" value="DUF6242_C"/>
    <property type="match status" value="1"/>
</dbReference>
<reference evidence="3" key="1">
    <citation type="journal article" date="2012" name="PLoS ONE">
        <title>Gene sets for utilization of primary and secondary nutrition supplies in the distal gut of endangered iberian lynx.</title>
        <authorList>
            <person name="Alcaide M."/>
            <person name="Messina E."/>
            <person name="Richter M."/>
            <person name="Bargiela R."/>
            <person name="Peplies J."/>
            <person name="Huws S.A."/>
            <person name="Newbold C.J."/>
            <person name="Golyshin P.N."/>
            <person name="Simon M.A."/>
            <person name="Lopez G."/>
            <person name="Yakimov M.M."/>
            <person name="Ferrer M."/>
        </authorList>
    </citation>
    <scope>NUCLEOTIDE SEQUENCE</scope>
</reference>
<dbReference type="Pfam" id="PF19755">
    <property type="entry name" value="DUF6242"/>
    <property type="match status" value="1"/>
</dbReference>
<protein>
    <recommendedName>
        <fullName evidence="4">BNR/Asp-box repeat protein</fullName>
    </recommendedName>
</protein>
<feature type="domain" description="DUF6242" evidence="1">
    <location>
        <begin position="42"/>
        <end position="152"/>
    </location>
</feature>
<comment type="caution">
    <text evidence="3">The sequence shown here is derived from an EMBL/GenBank/DDBJ whole genome shotgun (WGS) entry which is preliminary data.</text>
</comment>
<dbReference type="Gene3D" id="2.130.10.10">
    <property type="entry name" value="YVTN repeat-like/Quinoprotein amine dehydrogenase"/>
    <property type="match status" value="1"/>
</dbReference>
<proteinExistence type="predicted"/>
<evidence type="ECO:0000259" key="1">
    <source>
        <dbReference type="Pfam" id="PF19755"/>
    </source>
</evidence>
<gene>
    <name evidence="3" type="ORF">EVA_00075</name>
</gene>
<name>J9DDX8_9ZZZZ</name>
<evidence type="ECO:0000313" key="3">
    <source>
        <dbReference type="EMBL" id="EJX11226.1"/>
    </source>
</evidence>
<sequence>MKINFLTVITCLLSAAFLLPSCMDDDYEQLEFSSESSITGFSINNIETKHTIKTDGIETTYTTTVKGEDYPFAIDQNRHLIYNVDSLPVGTDIRKVVINVNSDGMGLMIVSQNAEKQDSIWEATDSLNFTQPIRFKAIAMSGAFGPVYTAKINVHQQVPDSMQWQCLSRNFDPTVQEQKAIALDNKLYVFAQQSNGLAVTSTSIRDGKTWTPLQTISGLPNAELSSVMKWGNQIYAIADQCLYTSSNATEWVKVGTETRFHRLIANVHNANNQKMYAINTDHRFIDTEDGVNWTVREQVPAEFPQKNLMHTSLPLTTNAAIDRILVLGQNTEATDTTTCIWSQLTKETTWGNYPKSENDMFHCPKLENQAVIHYNNLLYTFGGTGKRLNQKIPAFGYFFQSEDQGISWTQVTDKVVFPEEFERLYRQANGHYSYVVDQNQFLWIIWSQSGEVWRGRINKLGFAPKE</sequence>